<evidence type="ECO:0000259" key="5">
    <source>
        <dbReference type="Pfam" id="PF08450"/>
    </source>
</evidence>
<feature type="binding site" evidence="3">
    <location>
        <position position="387"/>
    </location>
    <ligand>
        <name>substrate</name>
    </ligand>
</feature>
<comment type="cofactor">
    <cofactor evidence="3">
        <name>Zn(2+)</name>
        <dbReference type="ChEBI" id="CHEBI:29105"/>
    </cofactor>
    <text evidence="3">Binds 1 divalent metal cation per subunit.</text>
</comment>
<evidence type="ECO:0000313" key="7">
    <source>
        <dbReference type="Proteomes" id="UP000189369"/>
    </source>
</evidence>
<feature type="binding site" evidence="3">
    <location>
        <position position="492"/>
    </location>
    <ligand>
        <name>a divalent metal cation</name>
        <dbReference type="ChEBI" id="CHEBI:60240"/>
    </ligand>
</feature>
<dbReference type="Proteomes" id="UP000189369">
    <property type="component" value="Chromosome"/>
</dbReference>
<dbReference type="InterPro" id="IPR001509">
    <property type="entry name" value="Epimerase_deHydtase"/>
</dbReference>
<feature type="binding site" evidence="3">
    <location>
        <position position="385"/>
    </location>
    <ligand>
        <name>substrate</name>
    </ligand>
</feature>
<dbReference type="InterPro" id="IPR011042">
    <property type="entry name" value="6-blade_b-propeller_TolB-like"/>
</dbReference>
<dbReference type="GO" id="GO:0019853">
    <property type="term" value="P:L-ascorbic acid biosynthetic process"/>
    <property type="evidence" value="ECO:0007669"/>
    <property type="project" value="TreeGrafter"/>
</dbReference>
<evidence type="ECO:0008006" key="8">
    <source>
        <dbReference type="Google" id="ProtNLM"/>
    </source>
</evidence>
<dbReference type="SUPFAM" id="SSF51735">
    <property type="entry name" value="NAD(P)-binding Rossmann-fold domains"/>
    <property type="match status" value="1"/>
</dbReference>
<evidence type="ECO:0000256" key="1">
    <source>
        <dbReference type="ARBA" id="ARBA00008853"/>
    </source>
</evidence>
<dbReference type="OrthoDB" id="8770295at2"/>
<organism evidence="6 7">
    <name type="scientific">Paenalcaligenes hominis</name>
    <dbReference type="NCBI Taxonomy" id="643674"/>
    <lineage>
        <taxon>Bacteria</taxon>
        <taxon>Pseudomonadati</taxon>
        <taxon>Pseudomonadota</taxon>
        <taxon>Betaproteobacteria</taxon>
        <taxon>Burkholderiales</taxon>
        <taxon>Alcaligenaceae</taxon>
        <taxon>Paenalcaligenes</taxon>
    </lineage>
</organism>
<name>A0A1U9K0Y6_9BURK</name>
<dbReference type="AlphaFoldDB" id="A0A1U9K0Y6"/>
<dbReference type="PRINTS" id="PR01790">
    <property type="entry name" value="SMP30FAMILY"/>
</dbReference>
<dbReference type="Pfam" id="PF08450">
    <property type="entry name" value="SGL"/>
    <property type="match status" value="1"/>
</dbReference>
<feature type="binding site" evidence="3">
    <location>
        <position position="440"/>
    </location>
    <ligand>
        <name>a divalent metal cation</name>
        <dbReference type="ChEBI" id="CHEBI:60240"/>
    </ligand>
</feature>
<dbReference type="GO" id="GO:0005509">
    <property type="term" value="F:calcium ion binding"/>
    <property type="evidence" value="ECO:0007669"/>
    <property type="project" value="TreeGrafter"/>
</dbReference>
<dbReference type="KEGG" id="phn:PAEH1_09235"/>
<dbReference type="STRING" id="643674.PAEH1_09235"/>
<dbReference type="PANTHER" id="PTHR10907">
    <property type="entry name" value="REGUCALCIN"/>
    <property type="match status" value="1"/>
</dbReference>
<evidence type="ECO:0000256" key="3">
    <source>
        <dbReference type="PIRSR" id="PIRSR605511-2"/>
    </source>
</evidence>
<dbReference type="Gene3D" id="2.120.10.30">
    <property type="entry name" value="TolB, C-terminal domain"/>
    <property type="match status" value="1"/>
</dbReference>
<feature type="active site" description="Proton donor/acceptor" evidence="2">
    <location>
        <position position="492"/>
    </location>
</feature>
<reference evidence="6 7" key="1">
    <citation type="submission" date="2017-01" db="EMBL/GenBank/DDBJ databases">
        <title>Complete Genome Sequence of Paenalcaligenes hominis, Isolated from a paraplegic Patient with neurogenic bladder.</title>
        <authorList>
            <person name="Mukhopadhyay R."/>
            <person name="Joaquin J."/>
            <person name="Hogue R."/>
            <person name="Kilaru A."/>
            <person name="Jospin G."/>
            <person name="Mars K."/>
            <person name="Eisen J.A."/>
            <person name="Chaturvedi V."/>
        </authorList>
    </citation>
    <scope>NUCLEOTIDE SEQUENCE [LARGE SCALE GENOMIC DNA]</scope>
    <source>
        <strain evidence="6 7">15S00501</strain>
    </source>
</reference>
<gene>
    <name evidence="6" type="ORF">PAEH1_09235</name>
</gene>
<dbReference type="Gene3D" id="3.40.50.720">
    <property type="entry name" value="NAD(P)-binding Rossmann-like Domain"/>
    <property type="match status" value="1"/>
</dbReference>
<feature type="domain" description="SMP-30/Gluconolactonase/LRE-like region" evidence="5">
    <location>
        <begin position="294"/>
        <end position="548"/>
    </location>
</feature>
<dbReference type="PANTHER" id="PTHR10907:SF47">
    <property type="entry name" value="REGUCALCIN"/>
    <property type="match status" value="1"/>
</dbReference>
<proteinExistence type="inferred from homology"/>
<feature type="binding site" evidence="3">
    <location>
        <position position="296"/>
    </location>
    <ligand>
        <name>a divalent metal cation</name>
        <dbReference type="ChEBI" id="CHEBI:60240"/>
    </ligand>
</feature>
<dbReference type="CDD" id="cd08946">
    <property type="entry name" value="SDR_e"/>
    <property type="match status" value="1"/>
</dbReference>
<evidence type="ECO:0000256" key="2">
    <source>
        <dbReference type="PIRSR" id="PIRSR605511-1"/>
    </source>
</evidence>
<evidence type="ECO:0000313" key="6">
    <source>
        <dbReference type="EMBL" id="AQS51696.1"/>
    </source>
</evidence>
<dbReference type="InterPro" id="IPR005511">
    <property type="entry name" value="SMP-30"/>
</dbReference>
<keyword evidence="3" id="KW-0479">Metal-binding</keyword>
<accession>A0A1U9K0Y6</accession>
<sequence length="575" mass="64308">MMTNEIASVGKPPVNTLLLTGAAGGLGQALRTRLAALCHCLRLSDIMPIRSLALNEEFRFADLSQADDVYSICEGVDAIIHLGGISLDAPFEDILQANIVGSYNIYEAARQHNIQRVIFASSNHVTGFYKQGERITIRSPKRPDSYYGISKSFTEDLASFYYDRYGIETLSIRIGSSFPEPKDRRMLSTWCSYDDLAQLIKLGLITPNIQHQIIYGVSDNPETWWSSAHTESIPFRPQDSSSTFSSLIEQQPSLAVEHPQRKYQGGNFTSLGPYPLPYPQSIEAKVTVKNKNILGESPFWASLSGQLYWVDIELGYLHSYHPVTKEHHFWQSEIKLTAVFEDRKESNKVWLCTENSIATAQLDWGKHTLSVETIAVFSAPTSGMRLNDAIMDARGRIWVTAISLTQPQVEDKATLGGLYCWDPQNPQHLTLHVPYLRIGNGLALNPEQNRLYLSDSHPSKCEIYTFDYDLTQGSLKNKRVFATLKPGQGRPDGAAIDALGGYWICGIEAGVIHRFLPSGQLERSIYLPTLNPTKACFGGEHLNTLYITHKGTDQNTAALYELCPGVQGLHWRKFN</sequence>
<dbReference type="GO" id="GO:0004341">
    <property type="term" value="F:gluconolactonase activity"/>
    <property type="evidence" value="ECO:0007669"/>
    <property type="project" value="TreeGrafter"/>
</dbReference>
<evidence type="ECO:0000259" key="4">
    <source>
        <dbReference type="Pfam" id="PF01370"/>
    </source>
</evidence>
<dbReference type="InterPro" id="IPR036291">
    <property type="entry name" value="NAD(P)-bd_dom_sf"/>
</dbReference>
<feature type="domain" description="NAD-dependent epimerase/dehydratase" evidence="4">
    <location>
        <begin position="18"/>
        <end position="178"/>
    </location>
</feature>
<dbReference type="SUPFAM" id="SSF63829">
    <property type="entry name" value="Calcium-dependent phosphotriesterase"/>
    <property type="match status" value="1"/>
</dbReference>
<keyword evidence="3" id="KW-0862">Zinc</keyword>
<dbReference type="EMBL" id="CP019697">
    <property type="protein sequence ID" value="AQS51696.1"/>
    <property type="molecule type" value="Genomic_DNA"/>
</dbReference>
<dbReference type="InterPro" id="IPR013658">
    <property type="entry name" value="SGL"/>
</dbReference>
<comment type="similarity">
    <text evidence="1">Belongs to the SMP-30/CGR1 family.</text>
</comment>
<dbReference type="Pfam" id="PF01370">
    <property type="entry name" value="Epimerase"/>
    <property type="match status" value="1"/>
</dbReference>
<protein>
    <recommendedName>
        <fullName evidence="8">NAD-dependent epimerase/dehydratase domain-containing protein</fullName>
    </recommendedName>
</protein>